<dbReference type="STRING" id="400682.A0A1X7U1E1"/>
<accession>A0A1X7U1E1</accession>
<evidence type="ECO:0000313" key="2">
    <source>
        <dbReference type="EnsemblMetazoa" id="Aqu2.1.21466_001"/>
    </source>
</evidence>
<dbReference type="Pfam" id="PF24764">
    <property type="entry name" value="rva_4"/>
    <property type="match status" value="1"/>
</dbReference>
<name>A0A1X7U1E1_AMPQE</name>
<feature type="domain" description="Integrase core" evidence="1">
    <location>
        <begin position="132"/>
        <end position="299"/>
    </location>
</feature>
<dbReference type="InterPro" id="IPR012337">
    <property type="entry name" value="RNaseH-like_sf"/>
</dbReference>
<reference evidence="2" key="1">
    <citation type="submission" date="2017-05" db="UniProtKB">
        <authorList>
            <consortium name="EnsemblMetazoa"/>
        </authorList>
    </citation>
    <scope>IDENTIFICATION</scope>
</reference>
<dbReference type="SUPFAM" id="SSF53098">
    <property type="entry name" value="Ribonuclease H-like"/>
    <property type="match status" value="1"/>
</dbReference>
<dbReference type="OrthoDB" id="5980853at2759"/>
<dbReference type="AlphaFoldDB" id="A0A1X7U1E1"/>
<dbReference type="EnsemblMetazoa" id="Aqu2.1.21466_001">
    <property type="protein sequence ID" value="Aqu2.1.21466_001"/>
    <property type="gene ID" value="Aqu2.1.21466"/>
</dbReference>
<dbReference type="GO" id="GO:0003676">
    <property type="term" value="F:nucleic acid binding"/>
    <property type="evidence" value="ECO:0007669"/>
    <property type="project" value="InterPro"/>
</dbReference>
<dbReference type="InterPro" id="IPR036397">
    <property type="entry name" value="RNaseH_sf"/>
</dbReference>
<proteinExistence type="predicted"/>
<protein>
    <recommendedName>
        <fullName evidence="1">Integrase core domain-containing protein</fullName>
    </recommendedName>
</protein>
<dbReference type="InParanoid" id="A0A1X7U1E1"/>
<sequence>MTHSVLPNHLAQASAITALAHRSAHRVRSGIAPICPTLPTPMVQKNHPMCGNRQMQGHLFTLRLRVQQSRVRKSQRLVNPHGSIICQLHTINRRNYKVMAPRSLYHIDGNHKLIRILSIRPTVYYTCLLFCMWRLVIHSCIDSYSRRIIYHKCSSNNKAETVFEAFVDGVQQLGLPERVREDREGENIQVAAFMLEHPMRGTGRGIFVTGQYIHNQRIKWLWQDVFSQCTIIFYQLLYDMEDNRIFSIDNESHIFCLHYLYISRINESLQQFLHARNNHPMSSEANLTSTQLWITGLAKYRNQPIEELSEEELVNYGIDWNGPLPSDEEVEIVTVSDTVIPLITDFYDVLHGNVDPLAYSRDYGIDLCLKALQYVA</sequence>
<organism evidence="2">
    <name type="scientific">Amphimedon queenslandica</name>
    <name type="common">Sponge</name>
    <dbReference type="NCBI Taxonomy" id="400682"/>
    <lineage>
        <taxon>Eukaryota</taxon>
        <taxon>Metazoa</taxon>
        <taxon>Porifera</taxon>
        <taxon>Demospongiae</taxon>
        <taxon>Heteroscleromorpha</taxon>
        <taxon>Haplosclerida</taxon>
        <taxon>Niphatidae</taxon>
        <taxon>Amphimedon</taxon>
    </lineage>
</organism>
<evidence type="ECO:0000259" key="1">
    <source>
        <dbReference type="Pfam" id="PF24764"/>
    </source>
</evidence>
<dbReference type="InterPro" id="IPR058913">
    <property type="entry name" value="Integrase_dom_put"/>
</dbReference>
<dbReference type="Gene3D" id="3.30.420.10">
    <property type="entry name" value="Ribonuclease H-like superfamily/Ribonuclease H"/>
    <property type="match status" value="1"/>
</dbReference>
<dbReference type="PANTHER" id="PTHR46791:SF5">
    <property type="entry name" value="CLR5 DOMAIN-CONTAINING PROTEIN-RELATED"/>
    <property type="match status" value="1"/>
</dbReference>
<dbReference type="PANTHER" id="PTHR46791">
    <property type="entry name" value="EXPRESSED PROTEIN"/>
    <property type="match status" value="1"/>
</dbReference>